<dbReference type="STRING" id="980251.GCA_001642875_02059"/>
<organism evidence="1 2">
    <name type="scientific">Mariniblastus fucicola</name>
    <dbReference type="NCBI Taxonomy" id="980251"/>
    <lineage>
        <taxon>Bacteria</taxon>
        <taxon>Pseudomonadati</taxon>
        <taxon>Planctomycetota</taxon>
        <taxon>Planctomycetia</taxon>
        <taxon>Pirellulales</taxon>
        <taxon>Pirellulaceae</taxon>
        <taxon>Mariniblastus</taxon>
    </lineage>
</organism>
<dbReference type="EMBL" id="CP042912">
    <property type="protein sequence ID" value="QEG21029.1"/>
    <property type="molecule type" value="Genomic_DNA"/>
</dbReference>
<dbReference type="Proteomes" id="UP000322214">
    <property type="component" value="Chromosome"/>
</dbReference>
<keyword evidence="2" id="KW-1185">Reference proteome</keyword>
<accession>A0A5B9P673</accession>
<evidence type="ECO:0000313" key="1">
    <source>
        <dbReference type="EMBL" id="QEG21029.1"/>
    </source>
</evidence>
<name>A0A5B9P673_9BACT</name>
<evidence type="ECO:0000313" key="2">
    <source>
        <dbReference type="Proteomes" id="UP000322214"/>
    </source>
</evidence>
<gene>
    <name evidence="1" type="ORF">MFFC18_08810</name>
</gene>
<dbReference type="KEGG" id="mff:MFFC18_08810"/>
<proteinExistence type="predicted"/>
<dbReference type="AlphaFoldDB" id="A0A5B9P673"/>
<protein>
    <submittedName>
        <fullName evidence="1">Uncharacterized protein</fullName>
    </submittedName>
</protein>
<sequence>MDSDWTQIGLRLDSDWTQIGLTERQSTLDESLSAFCQREVVLSNNSYWSNSDGIDIENGRVTATNSTIETEILNVNADERFSACFEMSGGSLVVAENPSGNYSGSSPGSLSVRGGKFHVTNDAIVDLQATFSVGETNLSNITAPIPNELSDIKISGGSKLKANSLNVEAGVGDSRITVTGADSAINVTATVFFDTDSFVFPTAGEIGVEVLDGASLTGESIFLAGGATFVQVAENGYLAADQFVTVASGANLEIGVDGSLRASVLDLSLSPGEIELSGRLDIDEVKGSLDQLGGVLEFGQNLGVTVFENDYELGDAASIEFDIHGLLRGEDYGSVSILGLAELDGVLDINFVSGFNANLGDTFQLFEGQIMGDYTFDFSDALLNKGLAFDTSEFDKTGFIAVVSAIPEPNSAAAICFLLPFLCVGRRRI</sequence>
<reference evidence="1 2" key="1">
    <citation type="submission" date="2019-08" db="EMBL/GenBank/DDBJ databases">
        <title>Deep-cultivation of Planctomycetes and their phenomic and genomic characterization uncovers novel biology.</title>
        <authorList>
            <person name="Wiegand S."/>
            <person name="Jogler M."/>
            <person name="Boedeker C."/>
            <person name="Pinto D."/>
            <person name="Vollmers J."/>
            <person name="Rivas-Marin E."/>
            <person name="Kohn T."/>
            <person name="Peeters S.H."/>
            <person name="Heuer A."/>
            <person name="Rast P."/>
            <person name="Oberbeckmann S."/>
            <person name="Bunk B."/>
            <person name="Jeske O."/>
            <person name="Meyerdierks A."/>
            <person name="Storesund J.E."/>
            <person name="Kallscheuer N."/>
            <person name="Luecker S."/>
            <person name="Lage O.M."/>
            <person name="Pohl T."/>
            <person name="Merkel B.J."/>
            <person name="Hornburger P."/>
            <person name="Mueller R.-W."/>
            <person name="Bruemmer F."/>
            <person name="Labrenz M."/>
            <person name="Spormann A.M."/>
            <person name="Op den Camp H."/>
            <person name="Overmann J."/>
            <person name="Amann R."/>
            <person name="Jetten M.S.M."/>
            <person name="Mascher T."/>
            <person name="Medema M.H."/>
            <person name="Devos D.P."/>
            <person name="Kaster A.-K."/>
            <person name="Ovreas L."/>
            <person name="Rohde M."/>
            <person name="Galperin M.Y."/>
            <person name="Jogler C."/>
        </authorList>
    </citation>
    <scope>NUCLEOTIDE SEQUENCE [LARGE SCALE GENOMIC DNA]</scope>
    <source>
        <strain evidence="1 2">FC18</strain>
    </source>
</reference>